<reference evidence="2 3" key="1">
    <citation type="submission" date="2017-05" db="EMBL/GenBank/DDBJ databases">
        <title>Biotechnological potential of actinobacteria isolated from South African environments.</title>
        <authorList>
            <person name="Le Roes-Hill M."/>
            <person name="Prins A."/>
            <person name="Durrell K.A."/>
        </authorList>
    </citation>
    <scope>NUCLEOTIDE SEQUENCE [LARGE SCALE GENOMIC DNA]</scope>
    <source>
        <strain evidence="2">M26</strain>
    </source>
</reference>
<protein>
    <recommendedName>
        <fullName evidence="1">Bro-N domain-containing protein</fullName>
    </recommendedName>
</protein>
<dbReference type="RefSeq" id="WP_086568123.1">
    <property type="nucleotide sequence ID" value="NZ_NGFP01000009.1"/>
</dbReference>
<dbReference type="Pfam" id="PF02498">
    <property type="entry name" value="Bro-N"/>
    <property type="match status" value="1"/>
</dbReference>
<dbReference type="Proteomes" id="UP000194761">
    <property type="component" value="Unassembled WGS sequence"/>
</dbReference>
<evidence type="ECO:0000259" key="1">
    <source>
        <dbReference type="Pfam" id="PF02498"/>
    </source>
</evidence>
<feature type="domain" description="Bro-N" evidence="1">
    <location>
        <begin position="15"/>
        <end position="105"/>
    </location>
</feature>
<dbReference type="InterPro" id="IPR003497">
    <property type="entry name" value="BRO_N_domain"/>
</dbReference>
<gene>
    <name evidence="2" type="ORF">CA984_03785</name>
</gene>
<evidence type="ECO:0000313" key="2">
    <source>
        <dbReference type="EMBL" id="OUC99339.1"/>
    </source>
</evidence>
<dbReference type="EMBL" id="NGFP01000009">
    <property type="protein sequence ID" value="OUC99339.1"/>
    <property type="molecule type" value="Genomic_DNA"/>
</dbReference>
<proteinExistence type="predicted"/>
<keyword evidence="3" id="KW-1185">Reference proteome</keyword>
<accession>A0A243RWF4</accession>
<name>A0A243RWF4_9ACTN</name>
<sequence>MTNIDLLSGSPFDAIKHVDERGEHWFARELQPFLGYSAWHRFASVIELAMTAADLVGVDVEANFSTIGKNEGHVGRNGADYRLTRYACYLVAMRGDSRKREIAEALTYFAVRAREAEMIQSGAILPHATGGQLGEDIQRAKAAAEVIAILSSAGVGDRGYWDACSRRLAGRLMGETPELDPLTRPLTVSTYLGGKGLTDTETKRVAGQFGKNLKRLYINLYDEAPPQIEDLVGRHVVPVAQYQERHRPLFDQVYNAVAIT</sequence>
<organism evidence="2 3">
    <name type="scientific">Streptosporangium minutum</name>
    <dbReference type="NCBI Taxonomy" id="569862"/>
    <lineage>
        <taxon>Bacteria</taxon>
        <taxon>Bacillati</taxon>
        <taxon>Actinomycetota</taxon>
        <taxon>Actinomycetes</taxon>
        <taxon>Streptosporangiales</taxon>
        <taxon>Streptosporangiaceae</taxon>
        <taxon>Streptosporangium</taxon>
    </lineage>
</organism>
<comment type="caution">
    <text evidence="2">The sequence shown here is derived from an EMBL/GenBank/DDBJ whole genome shotgun (WGS) entry which is preliminary data.</text>
</comment>
<dbReference type="AlphaFoldDB" id="A0A243RWF4"/>
<evidence type="ECO:0000313" key="3">
    <source>
        <dbReference type="Proteomes" id="UP000194761"/>
    </source>
</evidence>